<comment type="caution">
    <text evidence="3">The sequence shown here is derived from an EMBL/GenBank/DDBJ whole genome shotgun (WGS) entry which is preliminary data.</text>
</comment>
<dbReference type="EMBL" id="LAZR01002090">
    <property type="protein sequence ID" value="KKN34680.1"/>
    <property type="molecule type" value="Genomic_DNA"/>
</dbReference>
<dbReference type="InterPro" id="IPR036388">
    <property type="entry name" value="WH-like_DNA-bd_sf"/>
</dbReference>
<evidence type="ECO:0000313" key="3">
    <source>
        <dbReference type="EMBL" id="KKN34680.1"/>
    </source>
</evidence>
<dbReference type="InterPro" id="IPR006497">
    <property type="entry name" value="Phage_lambda_VrpO_N"/>
</dbReference>
<protein>
    <recommendedName>
        <fullName evidence="4">HNH nuclease domain-containing protein</fullName>
    </recommendedName>
</protein>
<dbReference type="GO" id="GO:0006260">
    <property type="term" value="P:DNA replication"/>
    <property type="evidence" value="ECO:0007669"/>
    <property type="project" value="InterPro"/>
</dbReference>
<dbReference type="InterPro" id="IPR003615">
    <property type="entry name" value="HNH_nuc"/>
</dbReference>
<accession>A0A0F9PSK1</accession>
<sequence length="339" mass="39696">MAKPQVENGHTDIANEIVEALCRINLTSYEARVLWALFRKTYGWHKTWDRISYTQWEEITGINRWHIARTIKQLTARNVVTTRGNGYNIEFSFQKDYEEWNKDPKVRRRKWKLIMDGYVHRYLGPDNPFRPMCNANGYIAEHRLVMAKHLNRLLNSDEIVHHKNHLREDNKIGNLEIMTAQEHLKEGAAWRESLPLEVMDNKALPLEEDALPLEETPLPLKVIKPLPLVVNTKEKKETIQKKRQKKEDISKSFNIFWGAYPRKVARADAEKVFNKANPDAQLLETMLTAIELAKKSEGWQKENGKFIPHPATWLNGKRWEDEIVVKAPGTKSKFNDGWR</sequence>
<evidence type="ECO:0008006" key="4">
    <source>
        <dbReference type="Google" id="ProtNLM"/>
    </source>
</evidence>
<dbReference type="Gene3D" id="1.10.10.10">
    <property type="entry name" value="Winged helix-like DNA-binding domain superfamily/Winged helix DNA-binding domain"/>
    <property type="match status" value="1"/>
</dbReference>
<evidence type="ECO:0000259" key="2">
    <source>
        <dbReference type="Pfam" id="PF13392"/>
    </source>
</evidence>
<dbReference type="Pfam" id="PF13392">
    <property type="entry name" value="HNH_3"/>
    <property type="match status" value="1"/>
</dbReference>
<proteinExistence type="predicted"/>
<gene>
    <name evidence="3" type="ORF">LCGC14_0791070</name>
</gene>
<name>A0A0F9PSK1_9ZZZZ</name>
<feature type="domain" description="HNH nuclease" evidence="2">
    <location>
        <begin position="142"/>
        <end position="184"/>
    </location>
</feature>
<reference evidence="3" key="1">
    <citation type="journal article" date="2015" name="Nature">
        <title>Complex archaea that bridge the gap between prokaryotes and eukaryotes.</title>
        <authorList>
            <person name="Spang A."/>
            <person name="Saw J.H."/>
            <person name="Jorgensen S.L."/>
            <person name="Zaremba-Niedzwiedzka K."/>
            <person name="Martijn J."/>
            <person name="Lind A.E."/>
            <person name="van Eijk R."/>
            <person name="Schleper C."/>
            <person name="Guy L."/>
            <person name="Ettema T.J."/>
        </authorList>
    </citation>
    <scope>NUCLEOTIDE SEQUENCE</scope>
</reference>
<dbReference type="AlphaFoldDB" id="A0A0F9PSK1"/>
<evidence type="ECO:0000259" key="1">
    <source>
        <dbReference type="Pfam" id="PF04492"/>
    </source>
</evidence>
<feature type="domain" description="Bacteriophage lambda Replication protein O N-terminal" evidence="1">
    <location>
        <begin position="5"/>
        <end position="100"/>
    </location>
</feature>
<dbReference type="NCBIfam" id="TIGR01610">
    <property type="entry name" value="phage_O_Nterm"/>
    <property type="match status" value="1"/>
</dbReference>
<dbReference type="SUPFAM" id="SSF54060">
    <property type="entry name" value="His-Me finger endonucleases"/>
    <property type="match status" value="1"/>
</dbReference>
<dbReference type="Pfam" id="PF04492">
    <property type="entry name" value="Phage_rep_O"/>
    <property type="match status" value="1"/>
</dbReference>
<organism evidence="3">
    <name type="scientific">marine sediment metagenome</name>
    <dbReference type="NCBI Taxonomy" id="412755"/>
    <lineage>
        <taxon>unclassified sequences</taxon>
        <taxon>metagenomes</taxon>
        <taxon>ecological metagenomes</taxon>
    </lineage>
</organism>
<dbReference type="InterPro" id="IPR044925">
    <property type="entry name" value="His-Me_finger_sf"/>
</dbReference>